<evidence type="ECO:0000313" key="2">
    <source>
        <dbReference type="Proteomes" id="UP000585474"/>
    </source>
</evidence>
<keyword evidence="2" id="KW-1185">Reference proteome</keyword>
<dbReference type="EMBL" id="BJWL01000014">
    <property type="protein sequence ID" value="GFZ00618.1"/>
    <property type="molecule type" value="Genomic_DNA"/>
</dbReference>
<organism evidence="1 2">
    <name type="scientific">Actinidia rufa</name>
    <dbReference type="NCBI Taxonomy" id="165716"/>
    <lineage>
        <taxon>Eukaryota</taxon>
        <taxon>Viridiplantae</taxon>
        <taxon>Streptophyta</taxon>
        <taxon>Embryophyta</taxon>
        <taxon>Tracheophyta</taxon>
        <taxon>Spermatophyta</taxon>
        <taxon>Magnoliopsida</taxon>
        <taxon>eudicotyledons</taxon>
        <taxon>Gunneridae</taxon>
        <taxon>Pentapetalae</taxon>
        <taxon>asterids</taxon>
        <taxon>Ericales</taxon>
        <taxon>Actinidiaceae</taxon>
        <taxon>Actinidia</taxon>
    </lineage>
</organism>
<evidence type="ECO:0000313" key="1">
    <source>
        <dbReference type="EMBL" id="GFZ00618.1"/>
    </source>
</evidence>
<gene>
    <name evidence="1" type="ORF">Acr_14g0002530</name>
</gene>
<proteinExistence type="predicted"/>
<sequence>MVVRRGAGVSQRDSSTETRFRRCLETPASGIPSFWHCWGEVAVMDTAVGRRAGLRKGLHYGGLSHSPIRCLQHSQDSKTLKTRTLCNQLQVINLSNIFFLAFQYLPEREREPLTIASQGPRRGLQVSLYHSYFYFF</sequence>
<dbReference type="Proteomes" id="UP000585474">
    <property type="component" value="Unassembled WGS sequence"/>
</dbReference>
<accession>A0A7J0FRS0</accession>
<dbReference type="AlphaFoldDB" id="A0A7J0FRS0"/>
<name>A0A7J0FRS0_9ERIC</name>
<protein>
    <submittedName>
        <fullName evidence="1">Uncharacterized protein</fullName>
    </submittedName>
</protein>
<comment type="caution">
    <text evidence="1">The sequence shown here is derived from an EMBL/GenBank/DDBJ whole genome shotgun (WGS) entry which is preliminary data.</text>
</comment>
<reference evidence="1 2" key="1">
    <citation type="submission" date="2019-07" db="EMBL/GenBank/DDBJ databases">
        <title>De Novo Assembly of kiwifruit Actinidia rufa.</title>
        <authorList>
            <person name="Sugita-Konishi S."/>
            <person name="Sato K."/>
            <person name="Mori E."/>
            <person name="Abe Y."/>
            <person name="Kisaki G."/>
            <person name="Hamano K."/>
            <person name="Suezawa K."/>
            <person name="Otani M."/>
            <person name="Fukuda T."/>
            <person name="Manabe T."/>
            <person name="Gomi K."/>
            <person name="Tabuchi M."/>
            <person name="Akimitsu K."/>
            <person name="Kataoka I."/>
        </authorList>
    </citation>
    <scope>NUCLEOTIDE SEQUENCE [LARGE SCALE GENOMIC DNA]</scope>
    <source>
        <strain evidence="2">cv. Fuchu</strain>
    </source>
</reference>